<dbReference type="NCBIfam" id="TIGR01543">
    <property type="entry name" value="proheadase_HK97"/>
    <property type="match status" value="1"/>
</dbReference>
<dbReference type="Pfam" id="PF04586">
    <property type="entry name" value="Peptidase_S78"/>
    <property type="match status" value="1"/>
</dbReference>
<evidence type="ECO:0000259" key="4">
    <source>
        <dbReference type="Pfam" id="PF04586"/>
    </source>
</evidence>
<comment type="caution">
    <text evidence="5">The sequence shown here is derived from an EMBL/GenBank/DDBJ whole genome shotgun (WGS) entry which is preliminary data.</text>
</comment>
<reference evidence="5 6" key="1">
    <citation type="submission" date="2019-09" db="EMBL/GenBank/DDBJ databases">
        <title>Taxonomy of Antarctic Massilia spp.: description of Massilia rubra sp. nov., Massilia aquatica sp. nov., Massilia mucilaginosa sp. nov., Massilia frigida sp. nov. isolated from streams, lakes and regoliths.</title>
        <authorList>
            <person name="Holochova P."/>
            <person name="Sedlacek I."/>
            <person name="Kralova S."/>
            <person name="Maslanova I."/>
            <person name="Busse H.-J."/>
            <person name="Stankova E."/>
            <person name="Vrbovska V."/>
            <person name="Kovarovic V."/>
            <person name="Bartak M."/>
            <person name="Svec P."/>
            <person name="Pantucek R."/>
        </authorList>
    </citation>
    <scope>NUCLEOTIDE SEQUENCE [LARGE SCALE GENOMIC DNA]</scope>
    <source>
        <strain evidence="5 6">CCM 8693</strain>
    </source>
</reference>
<dbReference type="InterPro" id="IPR006433">
    <property type="entry name" value="Prohead_protease"/>
</dbReference>
<keyword evidence="3" id="KW-0378">Hydrolase</keyword>
<evidence type="ECO:0000313" key="5">
    <source>
        <dbReference type="EMBL" id="NHZ38867.1"/>
    </source>
</evidence>
<gene>
    <name evidence="5" type="ORF">F1609_01600</name>
</gene>
<dbReference type="EMBL" id="VVIW01000001">
    <property type="protein sequence ID" value="NHZ38867.1"/>
    <property type="molecule type" value="Genomic_DNA"/>
</dbReference>
<keyword evidence="2 5" id="KW-0645">Protease</keyword>
<name>A0ABX0M3J6_9BURK</name>
<accession>A0ABX0M3J6</accession>
<dbReference type="SUPFAM" id="SSF50789">
    <property type="entry name" value="Herpes virus serine proteinase, assemblin"/>
    <property type="match status" value="1"/>
</dbReference>
<evidence type="ECO:0000256" key="1">
    <source>
        <dbReference type="ARBA" id="ARBA00022612"/>
    </source>
</evidence>
<dbReference type="Proteomes" id="UP000819052">
    <property type="component" value="Unassembled WGS sequence"/>
</dbReference>
<dbReference type="InterPro" id="IPR054613">
    <property type="entry name" value="Peptidase_S78_dom"/>
</dbReference>
<evidence type="ECO:0000256" key="3">
    <source>
        <dbReference type="ARBA" id="ARBA00022801"/>
    </source>
</evidence>
<keyword evidence="1" id="KW-1188">Viral release from host cell</keyword>
<evidence type="ECO:0000256" key="2">
    <source>
        <dbReference type="ARBA" id="ARBA00022670"/>
    </source>
</evidence>
<dbReference type="GO" id="GO:0006508">
    <property type="term" value="P:proteolysis"/>
    <property type="evidence" value="ECO:0007669"/>
    <property type="project" value="UniProtKB-KW"/>
</dbReference>
<dbReference type="RefSeq" id="WP_167073992.1">
    <property type="nucleotide sequence ID" value="NZ_VVIW01000001.1"/>
</dbReference>
<sequence length="216" mass="22655">MSLSHSLPLLEVRSQAEGIVTGYASVFGGIDSYGDQVAKGAFGASLAHHRAQGTAPVMLWAHKADTPIGRWVEISEDSRGLLVTGQINLKTTAGQQAFEHLRAGDITGLSIGYRVVKGGAKMREGVNVLTAIDLAEISVVSVPADSSARISEVKAAGIKPTTLRAFEKAMEQIGFSRSEARHIAAKGFSLSGAPDPSNEIIAALKAATQQFTKASQ</sequence>
<keyword evidence="6" id="KW-1185">Reference proteome</keyword>
<organism evidence="5 6">
    <name type="scientific">Massilia aquatica</name>
    <dbReference type="NCBI Taxonomy" id="2609000"/>
    <lineage>
        <taxon>Bacteria</taxon>
        <taxon>Pseudomonadati</taxon>
        <taxon>Pseudomonadota</taxon>
        <taxon>Betaproteobacteria</taxon>
        <taxon>Burkholderiales</taxon>
        <taxon>Oxalobacteraceae</taxon>
        <taxon>Telluria group</taxon>
        <taxon>Massilia</taxon>
    </lineage>
</organism>
<proteinExistence type="predicted"/>
<feature type="domain" description="Prohead serine protease" evidence="4">
    <location>
        <begin position="12"/>
        <end position="157"/>
    </location>
</feature>
<evidence type="ECO:0000313" key="6">
    <source>
        <dbReference type="Proteomes" id="UP000819052"/>
    </source>
</evidence>
<protein>
    <submittedName>
        <fullName evidence="5">HK97 family phage prohead protease</fullName>
    </submittedName>
</protein>
<dbReference type="GO" id="GO:0008233">
    <property type="term" value="F:peptidase activity"/>
    <property type="evidence" value="ECO:0007669"/>
    <property type="project" value="UniProtKB-KW"/>
</dbReference>